<accession>A0ACB0LGE5</accession>
<dbReference type="Proteomes" id="UP001177021">
    <property type="component" value="Unassembled WGS sequence"/>
</dbReference>
<gene>
    <name evidence="1" type="ORF">MILVUS5_LOCUS32877</name>
</gene>
<dbReference type="EMBL" id="CASHSV030000513">
    <property type="protein sequence ID" value="CAJ2668503.1"/>
    <property type="molecule type" value="Genomic_DNA"/>
</dbReference>
<reference evidence="1" key="1">
    <citation type="submission" date="2023-10" db="EMBL/GenBank/DDBJ databases">
        <authorList>
            <person name="Rodriguez Cubillos JULIANA M."/>
            <person name="De Vega J."/>
        </authorList>
    </citation>
    <scope>NUCLEOTIDE SEQUENCE</scope>
</reference>
<sequence length="129" mass="14926">MCRSIDYPVGDRNPFTITNFDFDELIPIKENTILVTKIKKTKHKTNKCMLENIPEETELYADNDNEDTCSEEELEEACNHLEMDLQVLRRSLDMGLCVLCLGVGYIVSTKFRRRPMFSSFLSASSFLFL</sequence>
<organism evidence="1 2">
    <name type="scientific">Trifolium pratense</name>
    <name type="common">Red clover</name>
    <dbReference type="NCBI Taxonomy" id="57577"/>
    <lineage>
        <taxon>Eukaryota</taxon>
        <taxon>Viridiplantae</taxon>
        <taxon>Streptophyta</taxon>
        <taxon>Embryophyta</taxon>
        <taxon>Tracheophyta</taxon>
        <taxon>Spermatophyta</taxon>
        <taxon>Magnoliopsida</taxon>
        <taxon>eudicotyledons</taxon>
        <taxon>Gunneridae</taxon>
        <taxon>Pentapetalae</taxon>
        <taxon>rosids</taxon>
        <taxon>fabids</taxon>
        <taxon>Fabales</taxon>
        <taxon>Fabaceae</taxon>
        <taxon>Papilionoideae</taxon>
        <taxon>50 kb inversion clade</taxon>
        <taxon>NPAAA clade</taxon>
        <taxon>Hologalegina</taxon>
        <taxon>IRL clade</taxon>
        <taxon>Trifolieae</taxon>
        <taxon>Trifolium</taxon>
    </lineage>
</organism>
<evidence type="ECO:0000313" key="1">
    <source>
        <dbReference type="EMBL" id="CAJ2668503.1"/>
    </source>
</evidence>
<proteinExistence type="predicted"/>
<protein>
    <submittedName>
        <fullName evidence="1">Uncharacterized protein</fullName>
    </submittedName>
</protein>
<evidence type="ECO:0000313" key="2">
    <source>
        <dbReference type="Proteomes" id="UP001177021"/>
    </source>
</evidence>
<keyword evidence="2" id="KW-1185">Reference proteome</keyword>
<comment type="caution">
    <text evidence="1">The sequence shown here is derived from an EMBL/GenBank/DDBJ whole genome shotgun (WGS) entry which is preliminary data.</text>
</comment>
<name>A0ACB0LGE5_TRIPR</name>